<gene>
    <name evidence="1" type="ORF">J2S55_001310</name>
</gene>
<evidence type="ECO:0000313" key="2">
    <source>
        <dbReference type="Proteomes" id="UP001230426"/>
    </source>
</evidence>
<dbReference type="RefSeq" id="WP_306858032.1">
    <property type="nucleotide sequence ID" value="NZ_JAUSRB010000001.1"/>
</dbReference>
<keyword evidence="2" id="KW-1185">Reference proteome</keyword>
<dbReference type="Proteomes" id="UP001230426">
    <property type="component" value="Unassembled WGS sequence"/>
</dbReference>
<organism evidence="1 2">
    <name type="scientific">Streptosporangium brasiliense</name>
    <dbReference type="NCBI Taxonomy" id="47480"/>
    <lineage>
        <taxon>Bacteria</taxon>
        <taxon>Bacillati</taxon>
        <taxon>Actinomycetota</taxon>
        <taxon>Actinomycetes</taxon>
        <taxon>Streptosporangiales</taxon>
        <taxon>Streptosporangiaceae</taxon>
        <taxon>Streptosporangium</taxon>
    </lineage>
</organism>
<dbReference type="EMBL" id="JAUSRB010000001">
    <property type="protein sequence ID" value="MDP9862051.1"/>
    <property type="molecule type" value="Genomic_DNA"/>
</dbReference>
<evidence type="ECO:0000313" key="1">
    <source>
        <dbReference type="EMBL" id="MDP9862051.1"/>
    </source>
</evidence>
<proteinExistence type="predicted"/>
<reference evidence="1 2" key="1">
    <citation type="submission" date="2023-07" db="EMBL/GenBank/DDBJ databases">
        <title>Sequencing the genomes of 1000 actinobacteria strains.</title>
        <authorList>
            <person name="Klenk H.-P."/>
        </authorList>
    </citation>
    <scope>NUCLEOTIDE SEQUENCE [LARGE SCALE GENOMIC DNA]</scope>
    <source>
        <strain evidence="1 2">DSM 44109</strain>
    </source>
</reference>
<name>A0ABT9QYI7_9ACTN</name>
<comment type="caution">
    <text evidence="1">The sequence shown here is derived from an EMBL/GenBank/DDBJ whole genome shotgun (WGS) entry which is preliminary data.</text>
</comment>
<accession>A0ABT9QYI7</accession>
<sequence length="49" mass="5459">MLQRVIQAKSSKQEQAPVVVPVHLLRAAYGPGRYRLDVGAVWVGSMPWL</sequence>
<protein>
    <submittedName>
        <fullName evidence="1">Uncharacterized protein</fullName>
    </submittedName>
</protein>